<dbReference type="Proteomes" id="UP000011115">
    <property type="component" value="Unassembled WGS sequence"/>
</dbReference>
<dbReference type="InParanoid" id="M1DNB7"/>
<evidence type="ECO:0000313" key="2">
    <source>
        <dbReference type="EnsemblPlants" id="PGSC0003DMT400091752"/>
    </source>
</evidence>
<name>M1DNB7_SOLTU</name>
<organism evidence="2 3">
    <name type="scientific">Solanum tuberosum</name>
    <name type="common">Potato</name>
    <dbReference type="NCBI Taxonomy" id="4113"/>
    <lineage>
        <taxon>Eukaryota</taxon>
        <taxon>Viridiplantae</taxon>
        <taxon>Streptophyta</taxon>
        <taxon>Embryophyta</taxon>
        <taxon>Tracheophyta</taxon>
        <taxon>Spermatophyta</taxon>
        <taxon>Magnoliopsida</taxon>
        <taxon>eudicotyledons</taxon>
        <taxon>Gunneridae</taxon>
        <taxon>Pentapetalae</taxon>
        <taxon>asterids</taxon>
        <taxon>lamiids</taxon>
        <taxon>Solanales</taxon>
        <taxon>Solanaceae</taxon>
        <taxon>Solanoideae</taxon>
        <taxon>Solaneae</taxon>
        <taxon>Solanum</taxon>
    </lineage>
</organism>
<dbReference type="Gramene" id="PGSC0003DMT400091752">
    <property type="protein sequence ID" value="PGSC0003DMT400091752"/>
    <property type="gene ID" value="PGSC0003DMG400041323"/>
</dbReference>
<reference evidence="2" key="2">
    <citation type="submission" date="2015-06" db="UniProtKB">
        <authorList>
            <consortium name="EnsemblPlants"/>
        </authorList>
    </citation>
    <scope>IDENTIFICATION</scope>
    <source>
        <strain evidence="2">DM1-3 516 R44</strain>
    </source>
</reference>
<dbReference type="EnsemblPlants" id="PGSC0003DMT400091752">
    <property type="protein sequence ID" value="PGSC0003DMT400091752"/>
    <property type="gene ID" value="PGSC0003DMG400041323"/>
</dbReference>
<evidence type="ECO:0000256" key="1">
    <source>
        <dbReference type="SAM" id="MobiDB-lite"/>
    </source>
</evidence>
<keyword evidence="3" id="KW-1185">Reference proteome</keyword>
<feature type="compositionally biased region" description="Low complexity" evidence="1">
    <location>
        <begin position="81"/>
        <end position="92"/>
    </location>
</feature>
<evidence type="ECO:0008006" key="4">
    <source>
        <dbReference type="Google" id="ProtNLM"/>
    </source>
</evidence>
<dbReference type="AlphaFoldDB" id="M1DNB7"/>
<protein>
    <recommendedName>
        <fullName evidence="4">Integrase core domain containing protein</fullName>
    </recommendedName>
</protein>
<feature type="compositionally biased region" description="Low complexity" evidence="1">
    <location>
        <begin position="32"/>
        <end position="46"/>
    </location>
</feature>
<dbReference type="PaxDb" id="4113-PGSC0003DMT400091752"/>
<proteinExistence type="predicted"/>
<reference evidence="3" key="1">
    <citation type="journal article" date="2011" name="Nature">
        <title>Genome sequence and analysis of the tuber crop potato.</title>
        <authorList>
            <consortium name="The Potato Genome Sequencing Consortium"/>
        </authorList>
    </citation>
    <scope>NUCLEOTIDE SEQUENCE [LARGE SCALE GENOMIC DNA]</scope>
    <source>
        <strain evidence="3">cv. DM1-3 516 R44</strain>
    </source>
</reference>
<sequence>MDVDYGTMAPKKLVTYSKRGKSKSVAPSFRVASSAAEGSTSGTESGHALGTESSHASGFESAHAAGSSAKLATGSGEDDQAASSNEATSAESIPVPWNDDPTPVVGELNRWCVEGQ</sequence>
<accession>M1DNB7</accession>
<dbReference type="HOGENOM" id="CLU_168587_0_0_1"/>
<feature type="region of interest" description="Disordered" evidence="1">
    <location>
        <begin position="1"/>
        <end position="105"/>
    </location>
</feature>
<evidence type="ECO:0000313" key="3">
    <source>
        <dbReference type="Proteomes" id="UP000011115"/>
    </source>
</evidence>